<dbReference type="Proteomes" id="UP000770785">
    <property type="component" value="Unassembled WGS sequence"/>
</dbReference>
<dbReference type="RefSeq" id="WP_245184369.1">
    <property type="nucleotide sequence ID" value="NZ_JAATJH010000001.1"/>
</dbReference>
<dbReference type="EMBL" id="JAATJH010000001">
    <property type="protein sequence ID" value="NJC24986.1"/>
    <property type="molecule type" value="Genomic_DNA"/>
</dbReference>
<gene>
    <name evidence="3" type="ORF">GGR27_000467</name>
</gene>
<evidence type="ECO:0000313" key="3">
    <source>
        <dbReference type="EMBL" id="NJC24986.1"/>
    </source>
</evidence>
<reference evidence="3 4" key="1">
    <citation type="submission" date="2020-03" db="EMBL/GenBank/DDBJ databases">
        <title>Genomic Encyclopedia of Type Strains, Phase IV (KMG-IV): sequencing the most valuable type-strain genomes for metagenomic binning, comparative biology and taxonomic classification.</title>
        <authorList>
            <person name="Goeker M."/>
        </authorList>
    </citation>
    <scope>NUCLEOTIDE SEQUENCE [LARGE SCALE GENOMIC DNA]</scope>
    <source>
        <strain evidence="3 4">DSM 105096</strain>
    </source>
</reference>
<evidence type="ECO:0000313" key="4">
    <source>
        <dbReference type="Proteomes" id="UP000770785"/>
    </source>
</evidence>
<dbReference type="InterPro" id="IPR034904">
    <property type="entry name" value="FSCA_dom_sf"/>
</dbReference>
<dbReference type="SUPFAM" id="SSF117916">
    <property type="entry name" value="Fe-S cluster assembly (FSCA) domain-like"/>
    <property type="match status" value="1"/>
</dbReference>
<evidence type="ECO:0000256" key="1">
    <source>
        <dbReference type="ARBA" id="ARBA00006420"/>
    </source>
</evidence>
<feature type="domain" description="NIF system FeS cluster assembly NifU C-terminal" evidence="2">
    <location>
        <begin position="18"/>
        <end position="83"/>
    </location>
</feature>
<proteinExistence type="inferred from homology"/>
<comment type="caution">
    <text evidence="3">The sequence shown here is derived from an EMBL/GenBank/DDBJ whole genome shotgun (WGS) entry which is preliminary data.</text>
</comment>
<dbReference type="Gene3D" id="3.30.300.130">
    <property type="entry name" value="Fe-S cluster assembly (FSCA)"/>
    <property type="match status" value="1"/>
</dbReference>
<organism evidence="3 4">
    <name type="scientific">Neolewinella antarctica</name>
    <dbReference type="NCBI Taxonomy" id="442734"/>
    <lineage>
        <taxon>Bacteria</taxon>
        <taxon>Pseudomonadati</taxon>
        <taxon>Bacteroidota</taxon>
        <taxon>Saprospiria</taxon>
        <taxon>Saprospirales</taxon>
        <taxon>Lewinellaceae</taxon>
        <taxon>Neolewinella</taxon>
    </lineage>
</organism>
<dbReference type="Pfam" id="PF01106">
    <property type="entry name" value="NifU"/>
    <property type="match status" value="1"/>
</dbReference>
<comment type="similarity">
    <text evidence="1">Belongs to the NifU family.</text>
</comment>
<sequence>MIASMTPDEKQDWMIKVDGALDDVRPHLAIDGGNIEVLNISDDMIVQIKWLGACNGCSMTAMTMKAGVEETLRRRIPEVVGVVAVN</sequence>
<dbReference type="PANTHER" id="PTHR11178">
    <property type="entry name" value="IRON-SULFUR CLUSTER SCAFFOLD PROTEIN NFU-RELATED"/>
    <property type="match status" value="1"/>
</dbReference>
<evidence type="ECO:0000259" key="2">
    <source>
        <dbReference type="Pfam" id="PF01106"/>
    </source>
</evidence>
<name>A0ABX0X708_9BACT</name>
<dbReference type="InterPro" id="IPR001075">
    <property type="entry name" value="NIF_FeS_clus_asmbl_NifU_C"/>
</dbReference>
<keyword evidence="4" id="KW-1185">Reference proteome</keyword>
<accession>A0ABX0X708</accession>
<dbReference type="PANTHER" id="PTHR11178:SF25">
    <property type="entry name" value="NIFU-LIKE PROTEIN 3, CHLOROPLASTIC"/>
    <property type="match status" value="1"/>
</dbReference>
<protein>
    <submittedName>
        <fullName evidence="3">Fe-S cluster biogenesis protein NfuA</fullName>
    </submittedName>
</protein>